<keyword evidence="7" id="KW-1185">Reference proteome</keyword>
<evidence type="ECO:0000256" key="2">
    <source>
        <dbReference type="ARBA" id="ARBA00010617"/>
    </source>
</evidence>
<dbReference type="GO" id="GO:0020037">
    <property type="term" value="F:heme binding"/>
    <property type="evidence" value="ECO:0007669"/>
    <property type="project" value="InterPro"/>
</dbReference>
<evidence type="ECO:0000313" key="6">
    <source>
        <dbReference type="EMBL" id="OAG09646.1"/>
    </source>
</evidence>
<dbReference type="GO" id="GO:0016705">
    <property type="term" value="F:oxidoreductase activity, acting on paired donors, with incorporation or reduction of molecular oxygen"/>
    <property type="evidence" value="ECO:0007669"/>
    <property type="project" value="InterPro"/>
</dbReference>
<dbReference type="AlphaFoldDB" id="A0A177CQR0"/>
<dbReference type="GO" id="GO:0005506">
    <property type="term" value="F:iron ion binding"/>
    <property type="evidence" value="ECO:0007669"/>
    <property type="project" value="InterPro"/>
</dbReference>
<keyword evidence="5" id="KW-0503">Monooxygenase</keyword>
<comment type="cofactor">
    <cofactor evidence="1">
        <name>heme</name>
        <dbReference type="ChEBI" id="CHEBI:30413"/>
    </cofactor>
</comment>
<feature type="non-terminal residue" evidence="6">
    <location>
        <position position="68"/>
    </location>
</feature>
<dbReference type="Gene3D" id="1.10.630.10">
    <property type="entry name" value="Cytochrome P450"/>
    <property type="match status" value="1"/>
</dbReference>
<dbReference type="GeneID" id="28756953"/>
<accession>A0A177CQR0</accession>
<dbReference type="Proteomes" id="UP000077069">
    <property type="component" value="Unassembled WGS sequence"/>
</dbReference>
<dbReference type="EMBL" id="KV441549">
    <property type="protein sequence ID" value="OAG09646.1"/>
    <property type="molecule type" value="Genomic_DNA"/>
</dbReference>
<dbReference type="STRING" id="1460663.A0A177CQR0"/>
<dbReference type="Pfam" id="PF00067">
    <property type="entry name" value="p450"/>
    <property type="match status" value="1"/>
</dbReference>
<dbReference type="InterPro" id="IPR036396">
    <property type="entry name" value="Cyt_P450_sf"/>
</dbReference>
<keyword evidence="5" id="KW-0349">Heme</keyword>
<dbReference type="GO" id="GO:0004497">
    <property type="term" value="F:monooxygenase activity"/>
    <property type="evidence" value="ECO:0007669"/>
    <property type="project" value="UniProtKB-KW"/>
</dbReference>
<dbReference type="InterPro" id="IPR050121">
    <property type="entry name" value="Cytochrome_P450_monoxygenase"/>
</dbReference>
<dbReference type="SUPFAM" id="SSF48264">
    <property type="entry name" value="Cytochrome P450"/>
    <property type="match status" value="1"/>
</dbReference>
<dbReference type="OrthoDB" id="6692864at2759"/>
<reference evidence="6 7" key="1">
    <citation type="submission" date="2016-05" db="EMBL/GenBank/DDBJ databases">
        <title>Comparative analysis of secretome profiles of manganese(II)-oxidizing ascomycete fungi.</title>
        <authorList>
            <consortium name="DOE Joint Genome Institute"/>
            <person name="Zeiner C.A."/>
            <person name="Purvine S.O."/>
            <person name="Zink E.M."/>
            <person name="Wu S."/>
            <person name="Pasa-Tolic L."/>
            <person name="Chaput D.L."/>
            <person name="Haridas S."/>
            <person name="Grigoriev I.V."/>
            <person name="Santelli C.M."/>
            <person name="Hansel C.M."/>
        </authorList>
    </citation>
    <scope>NUCLEOTIDE SEQUENCE [LARGE SCALE GENOMIC DNA]</scope>
    <source>
        <strain evidence="6 7">AP3s5-JAC2a</strain>
    </source>
</reference>
<protein>
    <recommendedName>
        <fullName evidence="8">Cytochrome P450</fullName>
    </recommendedName>
</protein>
<sequence>PSSFLSERWLPTDHTDRPVVTLSDKPDVFLPFGSGPKACIGKSIALVEIKLIPARLVARLVWRFNFEL</sequence>
<keyword evidence="5" id="KW-0560">Oxidoreductase</keyword>
<comment type="similarity">
    <text evidence="2 5">Belongs to the cytochrome P450 family.</text>
</comment>
<dbReference type="InParanoid" id="A0A177CQR0"/>
<gene>
    <name evidence="6" type="ORF">CC84DRAFT_1050459</name>
</gene>
<keyword evidence="4 5" id="KW-0408">Iron</keyword>
<evidence type="ECO:0000256" key="1">
    <source>
        <dbReference type="ARBA" id="ARBA00001971"/>
    </source>
</evidence>
<dbReference type="InterPro" id="IPR001128">
    <property type="entry name" value="Cyt_P450"/>
</dbReference>
<proteinExistence type="inferred from homology"/>
<evidence type="ECO:0000256" key="3">
    <source>
        <dbReference type="ARBA" id="ARBA00022723"/>
    </source>
</evidence>
<dbReference type="PANTHER" id="PTHR24305:SF166">
    <property type="entry name" value="CYTOCHROME P450 12A4, MITOCHONDRIAL-RELATED"/>
    <property type="match status" value="1"/>
</dbReference>
<dbReference type="PANTHER" id="PTHR24305">
    <property type="entry name" value="CYTOCHROME P450"/>
    <property type="match status" value="1"/>
</dbReference>
<evidence type="ECO:0000256" key="4">
    <source>
        <dbReference type="ARBA" id="ARBA00023004"/>
    </source>
</evidence>
<feature type="non-terminal residue" evidence="6">
    <location>
        <position position="1"/>
    </location>
</feature>
<keyword evidence="3 5" id="KW-0479">Metal-binding</keyword>
<name>A0A177CQR0_9PLEO</name>
<evidence type="ECO:0000313" key="7">
    <source>
        <dbReference type="Proteomes" id="UP000077069"/>
    </source>
</evidence>
<dbReference type="RefSeq" id="XP_018040011.1">
    <property type="nucleotide sequence ID" value="XM_018173467.1"/>
</dbReference>
<organism evidence="6 7">
    <name type="scientific">Paraphaeosphaeria sporulosa</name>
    <dbReference type="NCBI Taxonomy" id="1460663"/>
    <lineage>
        <taxon>Eukaryota</taxon>
        <taxon>Fungi</taxon>
        <taxon>Dikarya</taxon>
        <taxon>Ascomycota</taxon>
        <taxon>Pezizomycotina</taxon>
        <taxon>Dothideomycetes</taxon>
        <taxon>Pleosporomycetidae</taxon>
        <taxon>Pleosporales</taxon>
        <taxon>Massarineae</taxon>
        <taxon>Didymosphaeriaceae</taxon>
        <taxon>Paraphaeosphaeria</taxon>
    </lineage>
</organism>
<dbReference type="InterPro" id="IPR017972">
    <property type="entry name" value="Cyt_P450_CS"/>
</dbReference>
<evidence type="ECO:0008006" key="8">
    <source>
        <dbReference type="Google" id="ProtNLM"/>
    </source>
</evidence>
<dbReference type="PROSITE" id="PS00086">
    <property type="entry name" value="CYTOCHROME_P450"/>
    <property type="match status" value="1"/>
</dbReference>
<evidence type="ECO:0000256" key="5">
    <source>
        <dbReference type="RuleBase" id="RU000461"/>
    </source>
</evidence>